<dbReference type="InterPro" id="IPR011060">
    <property type="entry name" value="RibuloseP-bd_barrel"/>
</dbReference>
<dbReference type="Gene3D" id="3.20.20.70">
    <property type="entry name" value="Aldolase class I"/>
    <property type="match status" value="1"/>
</dbReference>
<sequence length="230" mass="24721">MSETQLTFSVSVVCINQTHLWRELTAIRSLGVSRLHIDIIDPSFGNLGMAPESIRDLSDDLRMPVDVHVMVAEPSLLVPKLVDRGAQAILVHQRHVTPEALEVLRAATVGGTEVGLVLDASESPRDWLIDIVRPQRLVVMAVTPGGAGRPFRREALDTVRMAAEFRGKSSVESVEVDGAVSSITIGKLVDAGADSFVLGSSVFPDRVARADRFLPLLEAAGAADGERVGR</sequence>
<dbReference type="Pfam" id="PF00834">
    <property type="entry name" value="Ribul_P_3_epim"/>
    <property type="match status" value="1"/>
</dbReference>
<proteinExistence type="predicted"/>
<keyword evidence="4" id="KW-1185">Reference proteome</keyword>
<gene>
    <name evidence="3" type="ordered locus">CMS2275</name>
</gene>
<dbReference type="STRING" id="31964.CMS2275"/>
<evidence type="ECO:0000313" key="3">
    <source>
        <dbReference type="EMBL" id="CAQ02363.1"/>
    </source>
</evidence>
<dbReference type="KEGG" id="cms:CMS2275"/>
<dbReference type="SUPFAM" id="SSF51366">
    <property type="entry name" value="Ribulose-phoshate binding barrel"/>
    <property type="match status" value="1"/>
</dbReference>
<organism evidence="3 4">
    <name type="scientific">Clavibacter sepedonicus</name>
    <name type="common">Clavibacter michiganensis subsp. sepedonicus</name>
    <dbReference type="NCBI Taxonomy" id="31964"/>
    <lineage>
        <taxon>Bacteria</taxon>
        <taxon>Bacillati</taxon>
        <taxon>Actinomycetota</taxon>
        <taxon>Actinomycetes</taxon>
        <taxon>Micrococcales</taxon>
        <taxon>Microbacteriaceae</taxon>
        <taxon>Clavibacter</taxon>
    </lineage>
</organism>
<dbReference type="InterPro" id="IPR013785">
    <property type="entry name" value="Aldolase_TIM"/>
</dbReference>
<evidence type="ECO:0000313" key="4">
    <source>
        <dbReference type="Proteomes" id="UP000001318"/>
    </source>
</evidence>
<evidence type="ECO:0000256" key="1">
    <source>
        <dbReference type="ARBA" id="ARBA00022723"/>
    </source>
</evidence>
<keyword evidence="2" id="KW-0413">Isomerase</keyword>
<dbReference type="OrthoDB" id="5125496at2"/>
<reference evidence="3 4" key="1">
    <citation type="journal article" date="2008" name="J. Bacteriol.">
        <title>Genome of the actinomycete plant pathogen Clavibacter michiganensis subsp. sepedonicus suggests recent niche adaptation.</title>
        <authorList>
            <person name="Bentley S.D."/>
            <person name="Corton C."/>
            <person name="Brown S.E."/>
            <person name="Barron A."/>
            <person name="Clark L."/>
            <person name="Doggett J."/>
            <person name="Harris B."/>
            <person name="Ormond D."/>
            <person name="Quail M.A."/>
            <person name="May G."/>
            <person name="Francis D."/>
            <person name="Knudson D."/>
            <person name="Parkhill J."/>
            <person name="Ishimaru C.A."/>
        </authorList>
    </citation>
    <scope>NUCLEOTIDE SEQUENCE [LARGE SCALE GENOMIC DNA]</scope>
    <source>
        <strain evidence="4">ATCC 33113 / DSM 20744 / JCM 9667 / LMG 2889 / ICMP 2535 / C-1</strain>
    </source>
</reference>
<dbReference type="PANTHER" id="PTHR11749">
    <property type="entry name" value="RIBULOSE-5-PHOSPHATE-3-EPIMERASE"/>
    <property type="match status" value="1"/>
</dbReference>
<evidence type="ECO:0000256" key="2">
    <source>
        <dbReference type="ARBA" id="ARBA00023235"/>
    </source>
</evidence>
<dbReference type="GeneID" id="29471037"/>
<accession>B0RG72</accession>
<dbReference type="RefSeq" id="WP_012299567.1">
    <property type="nucleotide sequence ID" value="NC_010407.1"/>
</dbReference>
<dbReference type="GO" id="GO:0046872">
    <property type="term" value="F:metal ion binding"/>
    <property type="evidence" value="ECO:0007669"/>
    <property type="project" value="UniProtKB-KW"/>
</dbReference>
<dbReference type="GO" id="GO:0016857">
    <property type="term" value="F:racemase and epimerase activity, acting on carbohydrates and derivatives"/>
    <property type="evidence" value="ECO:0007669"/>
    <property type="project" value="InterPro"/>
</dbReference>
<dbReference type="HOGENOM" id="CLU_054856_2_1_11"/>
<dbReference type="AlphaFoldDB" id="B0RG72"/>
<dbReference type="Proteomes" id="UP000001318">
    <property type="component" value="Chromosome"/>
</dbReference>
<keyword evidence="1" id="KW-0479">Metal-binding</keyword>
<name>B0RG72_CLASE</name>
<dbReference type="InterPro" id="IPR000056">
    <property type="entry name" value="Ribul_P_3_epim-like"/>
</dbReference>
<dbReference type="EMBL" id="AM849034">
    <property type="protein sequence ID" value="CAQ02363.1"/>
    <property type="molecule type" value="Genomic_DNA"/>
</dbReference>
<dbReference type="eggNOG" id="COG0036">
    <property type="taxonomic scope" value="Bacteria"/>
</dbReference>
<dbReference type="GO" id="GO:0005975">
    <property type="term" value="P:carbohydrate metabolic process"/>
    <property type="evidence" value="ECO:0007669"/>
    <property type="project" value="InterPro"/>
</dbReference>
<protein>
    <submittedName>
        <fullName evidence="3">Sugar-phosphate epimerase</fullName>
    </submittedName>
</protein>